<dbReference type="PANTHER" id="PTHR43394:SF1">
    <property type="entry name" value="ATP-BINDING CASSETTE SUB-FAMILY B MEMBER 10, MITOCHONDRIAL"/>
    <property type="match status" value="1"/>
</dbReference>
<dbReference type="PROSITE" id="PS00211">
    <property type="entry name" value="ABC_TRANSPORTER_1"/>
    <property type="match status" value="1"/>
</dbReference>
<evidence type="ECO:0000313" key="10">
    <source>
        <dbReference type="EMBL" id="GAA4921114.1"/>
    </source>
</evidence>
<reference evidence="11" key="1">
    <citation type="journal article" date="2019" name="Int. J. Syst. Evol. Microbiol.">
        <title>The Global Catalogue of Microorganisms (GCM) 10K type strain sequencing project: providing services to taxonomists for standard genome sequencing and annotation.</title>
        <authorList>
            <consortium name="The Broad Institute Genomics Platform"/>
            <consortium name="The Broad Institute Genome Sequencing Center for Infectious Disease"/>
            <person name="Wu L."/>
            <person name="Ma J."/>
        </authorList>
    </citation>
    <scope>NUCLEOTIDE SEQUENCE [LARGE SCALE GENOMIC DNA]</scope>
    <source>
        <strain evidence="11">JCM 19129</strain>
    </source>
</reference>
<dbReference type="SUPFAM" id="SSF52540">
    <property type="entry name" value="P-loop containing nucleoside triphosphate hydrolases"/>
    <property type="match status" value="1"/>
</dbReference>
<dbReference type="CDD" id="cd18551">
    <property type="entry name" value="ABC_6TM_LmrA_like"/>
    <property type="match status" value="1"/>
</dbReference>
<feature type="domain" description="ABC transmembrane type-1" evidence="9">
    <location>
        <begin position="41"/>
        <end position="320"/>
    </location>
</feature>
<evidence type="ECO:0000256" key="6">
    <source>
        <dbReference type="ARBA" id="ARBA00023136"/>
    </source>
</evidence>
<dbReference type="InterPro" id="IPR027417">
    <property type="entry name" value="P-loop_NTPase"/>
</dbReference>
<dbReference type="InterPro" id="IPR017871">
    <property type="entry name" value="ABC_transporter-like_CS"/>
</dbReference>
<evidence type="ECO:0000256" key="5">
    <source>
        <dbReference type="ARBA" id="ARBA00022989"/>
    </source>
</evidence>
<evidence type="ECO:0000256" key="3">
    <source>
        <dbReference type="ARBA" id="ARBA00022741"/>
    </source>
</evidence>
<sequence>MNDSQSEPALDSTSAETDSAPTSARLRILWSFARPYLSALLVALLLGLLTSAMVLASPLVTEWVLETLAVGGSLRDPILILLGLLVLGAAVGWFQWVLLGRLAEDIVYDARRRMTLRYLGSRVFDLLRHSPGELVTRTTSDTVLLNQAASSSIIGLINGTVTLIGSLLLMAWLDLPLLLATLGAVALVFVCFAVLMPRIAKAEEKAQAALAGLGTEVEGTVRAVKTVKSSSAESARYDAVMIHAAESRRQSMKSVRTQAAAWTISGGAMDLAIIVVLGFGAYRVSLGEMGVPTLVAFLLYVWGLMGPMMELTQNLTTLQSGLAAAGRIAQIEKLPAEDSALEVTVTGQADDSLRRAEERLVVGGPSATPVGATQHEAASGTPVVELRDVTARYAEGAEPAVVGIDLQVPRRGHVALVGSSGAGKTTVLNLMLRFLEPANGQLRLHGMPYEQLTHAQVRRAFAYVEQETPVVPGTIRQNLLFTNPQASAEDIEAVLERLQLAQKIQSLPDGLDTPLTETNVSGGQRQRIALARALLARPEVLLLDEATAQVDGITEAAIQQTIAEVATVGAVVTIAHRLSTVLDADEILLMDGGQIVDRGSHVDLMGSSGLYRELVAALRIETQAR</sequence>
<dbReference type="Gene3D" id="3.40.50.300">
    <property type="entry name" value="P-loop containing nucleotide triphosphate hydrolases"/>
    <property type="match status" value="1"/>
</dbReference>
<keyword evidence="4 10" id="KW-0067">ATP-binding</keyword>
<organism evidence="10 11">
    <name type="scientific">Nesterenkonia rhizosphaerae</name>
    <dbReference type="NCBI Taxonomy" id="1348272"/>
    <lineage>
        <taxon>Bacteria</taxon>
        <taxon>Bacillati</taxon>
        <taxon>Actinomycetota</taxon>
        <taxon>Actinomycetes</taxon>
        <taxon>Micrococcales</taxon>
        <taxon>Micrococcaceae</taxon>
        <taxon>Nesterenkonia</taxon>
    </lineage>
</organism>
<dbReference type="Pfam" id="PF00005">
    <property type="entry name" value="ABC_tran"/>
    <property type="match status" value="1"/>
</dbReference>
<dbReference type="PANTHER" id="PTHR43394">
    <property type="entry name" value="ATP-DEPENDENT PERMEASE MDL1, MITOCHONDRIAL"/>
    <property type="match status" value="1"/>
</dbReference>
<dbReference type="InterPro" id="IPR036640">
    <property type="entry name" value="ABC1_TM_sf"/>
</dbReference>
<evidence type="ECO:0000259" key="8">
    <source>
        <dbReference type="PROSITE" id="PS50893"/>
    </source>
</evidence>
<dbReference type="SUPFAM" id="SSF90123">
    <property type="entry name" value="ABC transporter transmembrane region"/>
    <property type="match status" value="1"/>
</dbReference>
<evidence type="ECO:0000256" key="4">
    <source>
        <dbReference type="ARBA" id="ARBA00022840"/>
    </source>
</evidence>
<dbReference type="InterPro" id="IPR003439">
    <property type="entry name" value="ABC_transporter-like_ATP-bd"/>
</dbReference>
<feature type="transmembrane region" description="Helical" evidence="7">
    <location>
        <begin position="153"/>
        <end position="172"/>
    </location>
</feature>
<dbReference type="RefSeq" id="WP_345477586.1">
    <property type="nucleotide sequence ID" value="NZ_BAABLW010000007.1"/>
</dbReference>
<dbReference type="InterPro" id="IPR003593">
    <property type="entry name" value="AAA+_ATPase"/>
</dbReference>
<evidence type="ECO:0000256" key="7">
    <source>
        <dbReference type="SAM" id="Phobius"/>
    </source>
</evidence>
<dbReference type="InterPro" id="IPR039421">
    <property type="entry name" value="Type_1_exporter"/>
</dbReference>
<dbReference type="SMART" id="SM00382">
    <property type="entry name" value="AAA"/>
    <property type="match status" value="1"/>
</dbReference>
<evidence type="ECO:0000313" key="11">
    <source>
        <dbReference type="Proteomes" id="UP001500368"/>
    </source>
</evidence>
<proteinExistence type="predicted"/>
<protein>
    <submittedName>
        <fullName evidence="10">ABC transporter ATP-binding protein</fullName>
    </submittedName>
</protein>
<comment type="subcellular location">
    <subcellularLocation>
        <location evidence="1">Cell membrane</location>
        <topology evidence="1">Multi-pass membrane protein</topology>
    </subcellularLocation>
</comment>
<feature type="transmembrane region" description="Helical" evidence="7">
    <location>
        <begin position="78"/>
        <end position="103"/>
    </location>
</feature>
<name>A0ABP9FXI1_9MICC</name>
<comment type="caution">
    <text evidence="10">The sequence shown here is derived from an EMBL/GenBank/DDBJ whole genome shotgun (WGS) entry which is preliminary data.</text>
</comment>
<evidence type="ECO:0000259" key="9">
    <source>
        <dbReference type="PROSITE" id="PS50929"/>
    </source>
</evidence>
<accession>A0ABP9FXI1</accession>
<evidence type="ECO:0000256" key="1">
    <source>
        <dbReference type="ARBA" id="ARBA00004651"/>
    </source>
</evidence>
<dbReference type="PROSITE" id="PS50929">
    <property type="entry name" value="ABC_TM1F"/>
    <property type="match status" value="1"/>
</dbReference>
<feature type="transmembrane region" description="Helical" evidence="7">
    <location>
        <begin position="36"/>
        <end position="58"/>
    </location>
</feature>
<feature type="transmembrane region" description="Helical" evidence="7">
    <location>
        <begin position="259"/>
        <end position="283"/>
    </location>
</feature>
<keyword evidence="11" id="KW-1185">Reference proteome</keyword>
<dbReference type="PROSITE" id="PS50893">
    <property type="entry name" value="ABC_TRANSPORTER_2"/>
    <property type="match status" value="1"/>
</dbReference>
<gene>
    <name evidence="10" type="ORF">GCM10025790_16650</name>
</gene>
<feature type="transmembrane region" description="Helical" evidence="7">
    <location>
        <begin position="178"/>
        <end position="196"/>
    </location>
</feature>
<dbReference type="Proteomes" id="UP001500368">
    <property type="component" value="Unassembled WGS sequence"/>
</dbReference>
<feature type="domain" description="ABC transporter" evidence="8">
    <location>
        <begin position="384"/>
        <end position="617"/>
    </location>
</feature>
<dbReference type="GO" id="GO:0005524">
    <property type="term" value="F:ATP binding"/>
    <property type="evidence" value="ECO:0007669"/>
    <property type="project" value="UniProtKB-KW"/>
</dbReference>
<keyword evidence="5 7" id="KW-1133">Transmembrane helix</keyword>
<dbReference type="InterPro" id="IPR011527">
    <property type="entry name" value="ABC1_TM_dom"/>
</dbReference>
<dbReference type="Pfam" id="PF00664">
    <property type="entry name" value="ABC_membrane"/>
    <property type="match status" value="1"/>
</dbReference>
<keyword evidence="2 7" id="KW-0812">Transmembrane</keyword>
<evidence type="ECO:0000256" key="2">
    <source>
        <dbReference type="ARBA" id="ARBA00022692"/>
    </source>
</evidence>
<dbReference type="EMBL" id="BAABLW010000007">
    <property type="protein sequence ID" value="GAA4921114.1"/>
    <property type="molecule type" value="Genomic_DNA"/>
</dbReference>
<keyword evidence="6 7" id="KW-0472">Membrane</keyword>
<keyword evidence="3" id="KW-0547">Nucleotide-binding</keyword>
<dbReference type="Gene3D" id="1.20.1560.10">
    <property type="entry name" value="ABC transporter type 1, transmembrane domain"/>
    <property type="match status" value="1"/>
</dbReference>